<feature type="signal peptide" evidence="2">
    <location>
        <begin position="1"/>
        <end position="20"/>
    </location>
</feature>
<dbReference type="Proteomes" id="UP000032361">
    <property type="component" value="Unassembled WGS sequence"/>
</dbReference>
<reference evidence="3 4" key="1">
    <citation type="journal article" date="2015" name="Antonie Van Leeuwenhoek">
        <title>Tamlana nanhaiensis sp. nov., isolated from surface seawater collected from the South China Sea.</title>
        <authorList>
            <person name="Liu X."/>
            <person name="Lai Q."/>
            <person name="Du Y."/>
            <person name="Li G."/>
            <person name="Sun F."/>
            <person name="Shao Z."/>
        </authorList>
    </citation>
    <scope>NUCLEOTIDE SEQUENCE [LARGE SCALE GENOMIC DNA]</scope>
    <source>
        <strain evidence="3 4">FHC16</strain>
    </source>
</reference>
<dbReference type="PATRIC" id="fig|1382798.3.peg.1334"/>
<feature type="coiled-coil region" evidence="1">
    <location>
        <begin position="158"/>
        <end position="185"/>
    </location>
</feature>
<evidence type="ECO:0000313" key="3">
    <source>
        <dbReference type="EMBL" id="KJD31497.1"/>
    </source>
</evidence>
<dbReference type="AlphaFoldDB" id="A0A0D7W0X1"/>
<gene>
    <name evidence="3" type="ORF">PK35_13860</name>
</gene>
<evidence type="ECO:0000256" key="2">
    <source>
        <dbReference type="SAM" id="SignalP"/>
    </source>
</evidence>
<sequence>MKTKLVLLLIAILTLNTAFAQGSLNDYKYVIVSKKYDFLKEQDQYQLNSLSKFLFNKYGFEALFEGENYPEELALNRCLALNSDVLKDSGLFKTKLTLQLQDCNGKVVYTSQMGESREKEYQKAYHEALREAFKSLEALNHKYEPSAAVVAQAKSKTKGEDSKEIEKLKKEIETLKQAKSSKVVEVVEEKQDVVKPTVATKLTKTTTTILYAQETDTGFQLVDSTPKVVFKIKKTGRKDLFLVEGEDSVIYKQDGKWIYEYNTDAGMKQKELNIKF</sequence>
<dbReference type="RefSeq" id="WP_044627170.1">
    <property type="nucleotide sequence ID" value="NZ_JTDV01000014.1"/>
</dbReference>
<dbReference type="EMBL" id="JTDV01000014">
    <property type="protein sequence ID" value="KJD31497.1"/>
    <property type="molecule type" value="Genomic_DNA"/>
</dbReference>
<protein>
    <submittedName>
        <fullName evidence="3">Uncharacterized protein</fullName>
    </submittedName>
</protein>
<proteinExistence type="predicted"/>
<accession>A0A0D7W0X1</accession>
<dbReference type="OrthoDB" id="1274006at2"/>
<evidence type="ECO:0000313" key="4">
    <source>
        <dbReference type="Proteomes" id="UP000032361"/>
    </source>
</evidence>
<keyword evidence="2" id="KW-0732">Signal</keyword>
<keyword evidence="4" id="KW-1185">Reference proteome</keyword>
<name>A0A0D7W0X1_9FLAO</name>
<feature type="chain" id="PRO_5002325556" evidence="2">
    <location>
        <begin position="21"/>
        <end position="276"/>
    </location>
</feature>
<evidence type="ECO:0000256" key="1">
    <source>
        <dbReference type="SAM" id="Coils"/>
    </source>
</evidence>
<comment type="caution">
    <text evidence="3">The sequence shown here is derived from an EMBL/GenBank/DDBJ whole genome shotgun (WGS) entry which is preliminary data.</text>
</comment>
<organism evidence="3 4">
    <name type="scientific">Neotamlana nanhaiensis</name>
    <dbReference type="NCBI Taxonomy" id="1382798"/>
    <lineage>
        <taxon>Bacteria</taxon>
        <taxon>Pseudomonadati</taxon>
        <taxon>Bacteroidota</taxon>
        <taxon>Flavobacteriia</taxon>
        <taxon>Flavobacteriales</taxon>
        <taxon>Flavobacteriaceae</taxon>
        <taxon>Neotamlana</taxon>
    </lineage>
</organism>
<dbReference type="STRING" id="1382798.PK35_13860"/>
<keyword evidence="1" id="KW-0175">Coiled coil</keyword>